<proteinExistence type="predicted"/>
<name>C7Q1N5_CATAD</name>
<dbReference type="InterPro" id="IPR050498">
    <property type="entry name" value="Ycf3"/>
</dbReference>
<evidence type="ECO:0000313" key="5">
    <source>
        <dbReference type="Proteomes" id="UP000000851"/>
    </source>
</evidence>
<dbReference type="Gene3D" id="1.25.40.10">
    <property type="entry name" value="Tetratricopeptide repeat domain"/>
    <property type="match status" value="3"/>
</dbReference>
<dbReference type="Proteomes" id="UP000000851">
    <property type="component" value="Chromosome"/>
</dbReference>
<keyword evidence="1" id="KW-0677">Repeat</keyword>
<dbReference type="eggNOG" id="COG0457">
    <property type="taxonomic scope" value="Bacteria"/>
</dbReference>
<dbReference type="PANTHER" id="PTHR44858">
    <property type="entry name" value="TETRATRICOPEPTIDE REPEAT PROTEIN 6"/>
    <property type="match status" value="1"/>
</dbReference>
<protein>
    <submittedName>
        <fullName evidence="4">Tetratricopeptide TPR_2 repeat protein</fullName>
    </submittedName>
</protein>
<dbReference type="SMART" id="SM00028">
    <property type="entry name" value="TPR"/>
    <property type="match status" value="7"/>
</dbReference>
<keyword evidence="5" id="KW-1185">Reference proteome</keyword>
<dbReference type="HOGENOM" id="CLU_249795_0_0_11"/>
<dbReference type="PANTHER" id="PTHR44858:SF17">
    <property type="match status" value="1"/>
</dbReference>
<feature type="compositionally biased region" description="Polar residues" evidence="3">
    <location>
        <begin position="1409"/>
        <end position="1420"/>
    </location>
</feature>
<accession>C7Q1N5</accession>
<evidence type="ECO:0000256" key="3">
    <source>
        <dbReference type="SAM" id="MobiDB-lite"/>
    </source>
</evidence>
<sequence length="1478" mass="161596">MALLGRGRGTDPQWITQEFAKAEDLAAVGQQERARDRYARLARRLSSVPEDLQHYRGLALLGEAETILALGIFTDAMARFREAYPLLTEPFRQLPRWLVRQFAEERLRAEDGDLKPIIDFLKAITYGLEPGDEDTAIRTVMWLQKACTTGPTAQREATARAALAALPGVDWPVLALTTMMRRDGRVKEAEDLLAAAVPGGSGELWFRWGIQLSTLLRYDDAISAYDEAFRRGTGPASPWSRGAWLRPEALLFRGLAHQQMGRTDQAETDLRTASQYAPQDPRIHYSLGRLAVQLGADDLAWNHFSNSLAVEAAFAPARLGLALLREQSGRPAEAIAHYQAALRHDAHSRAARIRLGAVLLAAGRRKEAQGLLEPESGQSSYWGGMATFHYGLAQLRANNPAGAIDTWDRLGTTELRDWTAVARDREARKRLGSDPTAARLQWQIAYLDSPEVIEHRIALREAALREAAWMLMSGREIPDNREKAAVALDLAASMPTDWRGDGTRGRQNRLRALVDLAGGTTTDLETFLAPDGRMRDRCHLAVAALLDDRIEDAETLLAELPEDPDCDPAVARARALYAERTGHWYDAVQWYQRFLGNDIANGSAASQDVDADADSGADTGYELRDDDTQSLDIQEIANAGPLVAAERLAAEAEPDDEEPPLPCVAVADVECGKDAVGSCAGCGREGCRTHLFRPSGLNSYRCEKCAGPALQSLLYAARKAGVPDEAERTLTSWADALVSSALTPPLRRQLALMRAEAGDLDGALVRLPADVQTERVELLIRRAASAIEKSEPYRALGDLRSALQIQPDQPEALAALEALSEYSARQHADEGRHEEAFAGYLALVREEPTNARLLHALGLSAYQLARSGNKDEHWMWTIGCLVTALYAPDFWTQVVGVGDVEADRGQIEQTRRTLIDELKNDLRFADLAAYRGGDEVDAWSVRLGMDVLACEADLPALSPIRISPTLEALLRQQPETPALAEWRELADATHAADSDGAEDDESVRIAALYGPLGPQHFLYEDSKFEPAIAALDTVAESDRDAAWTALLRKTLVMRGMELHLDEQWAPALECIARAASLDPDRKPEGVWVEIAAESGLNAARELMRRAEEGERPVSVDATPTVNMAATSTAFIADATKTVNIAAAGLSGLAASATGDSASGAASASAPASGDGDVPAPVSVLQSVVDVLERALSVAPDVTALQRELGVAHMRRTRELRSEVRDYVLALSHARRAVELRPDDKEAAALLEVVLAERAGALTKPGPDGDLLEAVQWWQELSEMDGSKSEYHAGLSYALKLLACSAALGGRRALAVDRMTWGLLADKTWTGDPDLEAPRVIATLLIADAMDERTQRPFNDRAHRLRTALAYRDTKELRDLMAALWRNEATFQWETRHYGLCASLLEEAEALDSGNANPDASTTLNLRVPSPDDPRSGGMQPFHWHRYPRARALLKRTVDHYPDDDELRELHARSAAPEDPAST</sequence>
<keyword evidence="2" id="KW-0802">TPR repeat</keyword>
<dbReference type="STRING" id="479433.Caci_6741"/>
<organism evidence="4 5">
    <name type="scientific">Catenulispora acidiphila (strain DSM 44928 / JCM 14897 / NBRC 102108 / NRRL B-24433 / ID139908)</name>
    <dbReference type="NCBI Taxonomy" id="479433"/>
    <lineage>
        <taxon>Bacteria</taxon>
        <taxon>Bacillati</taxon>
        <taxon>Actinomycetota</taxon>
        <taxon>Actinomycetes</taxon>
        <taxon>Catenulisporales</taxon>
        <taxon>Catenulisporaceae</taxon>
        <taxon>Catenulispora</taxon>
    </lineage>
</organism>
<evidence type="ECO:0000256" key="2">
    <source>
        <dbReference type="ARBA" id="ARBA00022803"/>
    </source>
</evidence>
<dbReference type="SUPFAM" id="SSF48452">
    <property type="entry name" value="TPR-like"/>
    <property type="match status" value="4"/>
</dbReference>
<dbReference type="InterPro" id="IPR019734">
    <property type="entry name" value="TPR_rpt"/>
</dbReference>
<gene>
    <name evidence="4" type="ordered locus">Caci_6741</name>
</gene>
<dbReference type="InParanoid" id="C7Q1N5"/>
<evidence type="ECO:0000256" key="1">
    <source>
        <dbReference type="ARBA" id="ARBA00022737"/>
    </source>
</evidence>
<feature type="region of interest" description="Disordered" evidence="3">
    <location>
        <begin position="605"/>
        <end position="627"/>
    </location>
</feature>
<dbReference type="Pfam" id="PF14559">
    <property type="entry name" value="TPR_19"/>
    <property type="match status" value="1"/>
</dbReference>
<dbReference type="Pfam" id="PF13181">
    <property type="entry name" value="TPR_8"/>
    <property type="match status" value="1"/>
</dbReference>
<dbReference type="InterPro" id="IPR011990">
    <property type="entry name" value="TPR-like_helical_dom_sf"/>
</dbReference>
<dbReference type="EMBL" id="CP001700">
    <property type="protein sequence ID" value="ACU75586.1"/>
    <property type="molecule type" value="Genomic_DNA"/>
</dbReference>
<reference evidence="4 5" key="1">
    <citation type="journal article" date="2009" name="Stand. Genomic Sci.">
        <title>Complete genome sequence of Catenulispora acidiphila type strain (ID 139908).</title>
        <authorList>
            <person name="Copeland A."/>
            <person name="Lapidus A."/>
            <person name="Glavina Del Rio T."/>
            <person name="Nolan M."/>
            <person name="Lucas S."/>
            <person name="Chen F."/>
            <person name="Tice H."/>
            <person name="Cheng J.F."/>
            <person name="Bruce D."/>
            <person name="Goodwin L."/>
            <person name="Pitluck S."/>
            <person name="Mikhailova N."/>
            <person name="Pati A."/>
            <person name="Ivanova N."/>
            <person name="Mavromatis K."/>
            <person name="Chen A."/>
            <person name="Palaniappan K."/>
            <person name="Chain P."/>
            <person name="Land M."/>
            <person name="Hauser L."/>
            <person name="Chang Y.J."/>
            <person name="Jeffries C.D."/>
            <person name="Chertkov O."/>
            <person name="Brettin T."/>
            <person name="Detter J.C."/>
            <person name="Han C."/>
            <person name="Ali Z."/>
            <person name="Tindall B.J."/>
            <person name="Goker M."/>
            <person name="Bristow J."/>
            <person name="Eisen J.A."/>
            <person name="Markowitz V."/>
            <person name="Hugenholtz P."/>
            <person name="Kyrpides N.C."/>
            <person name="Klenk H.P."/>
        </authorList>
    </citation>
    <scope>NUCLEOTIDE SEQUENCE [LARGE SCALE GENOMIC DNA]</scope>
    <source>
        <strain evidence="5">DSM 44928 / JCM 14897 / NBRC 102108 / NRRL B-24433 / ID139908</strain>
    </source>
</reference>
<dbReference type="KEGG" id="cai:Caci_6741"/>
<feature type="region of interest" description="Disordered" evidence="3">
    <location>
        <begin position="1408"/>
        <end position="1437"/>
    </location>
</feature>
<evidence type="ECO:0000313" key="4">
    <source>
        <dbReference type="EMBL" id="ACU75586.1"/>
    </source>
</evidence>